<proteinExistence type="predicted"/>
<gene>
    <name evidence="3" type="ORF">TSTA_040510</name>
</gene>
<keyword evidence="1" id="KW-0175">Coiled coil</keyword>
<dbReference type="VEuPathDB" id="FungiDB:TSTA_040510"/>
<evidence type="ECO:0008006" key="5">
    <source>
        <dbReference type="Google" id="ProtNLM"/>
    </source>
</evidence>
<dbReference type="RefSeq" id="XP_002484524.1">
    <property type="nucleotide sequence ID" value="XM_002484479.1"/>
</dbReference>
<dbReference type="InParanoid" id="B8MI87"/>
<feature type="compositionally biased region" description="Basic and acidic residues" evidence="2">
    <location>
        <begin position="25"/>
        <end position="47"/>
    </location>
</feature>
<feature type="region of interest" description="Disordered" evidence="2">
    <location>
        <begin position="312"/>
        <end position="363"/>
    </location>
</feature>
<dbReference type="GeneID" id="8110008"/>
<dbReference type="PhylomeDB" id="B8MI87"/>
<evidence type="ECO:0000256" key="2">
    <source>
        <dbReference type="SAM" id="MobiDB-lite"/>
    </source>
</evidence>
<dbReference type="Proteomes" id="UP000001745">
    <property type="component" value="Unassembled WGS sequence"/>
</dbReference>
<dbReference type="SUPFAM" id="SSF57756">
    <property type="entry name" value="Retrovirus zinc finger-like domains"/>
    <property type="match status" value="1"/>
</dbReference>
<dbReference type="Gene3D" id="4.10.60.10">
    <property type="entry name" value="Zinc finger, CCHC-type"/>
    <property type="match status" value="1"/>
</dbReference>
<evidence type="ECO:0000313" key="3">
    <source>
        <dbReference type="EMBL" id="EED14571.1"/>
    </source>
</evidence>
<feature type="coiled-coil region" evidence="1">
    <location>
        <begin position="97"/>
        <end position="124"/>
    </location>
</feature>
<name>B8MI87_TALSN</name>
<evidence type="ECO:0000313" key="4">
    <source>
        <dbReference type="Proteomes" id="UP000001745"/>
    </source>
</evidence>
<sequence>MARLSPHGVTTSNDESDEIPLEDIEIARGNDHGADTEEQGARRLTFDPRDLEDLEGLETDEQVGDLNLQEFVKLASKDAKLLYKSIDKLKKSCERKLQTKDDALSALIDERDELQQVLERMTIRFTNMTDSGAAPSSYKGPKIPDGKKLRDGSNPRYESWKTDVRGKLRAMKHQFNTPEARILYVKSMCEGDAADHLMARMRDDAADPYLDSDDMFEHLGTVYLDANREIKAKTEFRQLVQKTMRFQTFLSKFNLLALDAKKARSKWKEELYHKLNLEMKRAMIREAKDPACQYNDFVKECNLVANRLEQNAKEEKSSAKEAKDAKDGKASKDDKTNKSSTGQGGGKSAAKAPRVHLSEEEKERLKKEQLYFNCKQPGHINRNCPLRKKPIVDVKSVEESETAVVNQGNDEA</sequence>
<accession>B8MI87</accession>
<dbReference type="GO" id="GO:0008270">
    <property type="term" value="F:zinc ion binding"/>
    <property type="evidence" value="ECO:0007669"/>
    <property type="project" value="InterPro"/>
</dbReference>
<organism evidence="3 4">
    <name type="scientific">Talaromyces stipitatus (strain ATCC 10500 / CBS 375.48 / QM 6759 / NRRL 1006)</name>
    <name type="common">Penicillium stipitatum</name>
    <dbReference type="NCBI Taxonomy" id="441959"/>
    <lineage>
        <taxon>Eukaryota</taxon>
        <taxon>Fungi</taxon>
        <taxon>Dikarya</taxon>
        <taxon>Ascomycota</taxon>
        <taxon>Pezizomycotina</taxon>
        <taxon>Eurotiomycetes</taxon>
        <taxon>Eurotiomycetidae</taxon>
        <taxon>Eurotiales</taxon>
        <taxon>Trichocomaceae</taxon>
        <taxon>Talaromyces</taxon>
        <taxon>Talaromyces sect. Talaromyces</taxon>
    </lineage>
</organism>
<feature type="compositionally biased region" description="Basic and acidic residues" evidence="2">
    <location>
        <begin position="142"/>
        <end position="156"/>
    </location>
</feature>
<dbReference type="HOGENOM" id="CLU_063088_0_0_1"/>
<reference evidence="4" key="1">
    <citation type="journal article" date="2015" name="Genome Announc.">
        <title>Genome sequence of the AIDS-associated pathogen Penicillium marneffei (ATCC18224) and its near taxonomic relative Talaromyces stipitatus (ATCC10500).</title>
        <authorList>
            <person name="Nierman W.C."/>
            <person name="Fedorova-Abrams N.D."/>
            <person name="Andrianopoulos A."/>
        </authorList>
    </citation>
    <scope>NUCLEOTIDE SEQUENCE [LARGE SCALE GENOMIC DNA]</scope>
    <source>
        <strain evidence="4">ATCC 10500 / CBS 375.48 / QM 6759 / NRRL 1006</strain>
    </source>
</reference>
<feature type="region of interest" description="Disordered" evidence="2">
    <location>
        <begin position="131"/>
        <end position="156"/>
    </location>
</feature>
<dbReference type="AlphaFoldDB" id="B8MI87"/>
<dbReference type="EMBL" id="EQ962657">
    <property type="protein sequence ID" value="EED14571.1"/>
    <property type="molecule type" value="Genomic_DNA"/>
</dbReference>
<evidence type="ECO:0000256" key="1">
    <source>
        <dbReference type="SAM" id="Coils"/>
    </source>
</evidence>
<dbReference type="GO" id="GO:0003676">
    <property type="term" value="F:nucleic acid binding"/>
    <property type="evidence" value="ECO:0007669"/>
    <property type="project" value="InterPro"/>
</dbReference>
<dbReference type="OMA" id="IARGNDH"/>
<dbReference type="InterPro" id="IPR036875">
    <property type="entry name" value="Znf_CCHC_sf"/>
</dbReference>
<keyword evidence="4" id="KW-1185">Reference proteome</keyword>
<feature type="compositionally biased region" description="Basic and acidic residues" evidence="2">
    <location>
        <begin position="312"/>
        <end position="337"/>
    </location>
</feature>
<protein>
    <recommendedName>
        <fullName evidence="5">CCHC-type domain-containing protein</fullName>
    </recommendedName>
</protein>
<feature type="region of interest" description="Disordered" evidence="2">
    <location>
        <begin position="1"/>
        <end position="47"/>
    </location>
</feature>
<dbReference type="OrthoDB" id="4365667at2759"/>
<feature type="compositionally biased region" description="Acidic residues" evidence="2">
    <location>
        <begin position="14"/>
        <end position="24"/>
    </location>
</feature>